<organism evidence="2 3">
    <name type="scientific">Streptomyces lunaelactis</name>
    <dbReference type="NCBI Taxonomy" id="1535768"/>
    <lineage>
        <taxon>Bacteria</taxon>
        <taxon>Bacillati</taxon>
        <taxon>Actinomycetota</taxon>
        <taxon>Actinomycetes</taxon>
        <taxon>Kitasatosporales</taxon>
        <taxon>Streptomycetaceae</taxon>
        <taxon>Streptomyces</taxon>
    </lineage>
</organism>
<dbReference type="RefSeq" id="WP_108152965.1">
    <property type="nucleotide sequence ID" value="NZ_CP026304.1"/>
</dbReference>
<evidence type="ECO:0000313" key="3">
    <source>
        <dbReference type="Proteomes" id="UP000244201"/>
    </source>
</evidence>
<protein>
    <submittedName>
        <fullName evidence="2">Uncharacterized protein</fullName>
    </submittedName>
</protein>
<name>A0A2R4T975_9ACTN</name>
<dbReference type="AlphaFoldDB" id="A0A2R4T975"/>
<gene>
    <name evidence="2" type="ORF">SLUN_29200</name>
</gene>
<dbReference type="OrthoDB" id="9776710at2"/>
<dbReference type="GeneID" id="75190863"/>
<dbReference type="EMBL" id="CP026304">
    <property type="protein sequence ID" value="AVZ75676.1"/>
    <property type="molecule type" value="Genomic_DNA"/>
</dbReference>
<keyword evidence="1" id="KW-0812">Transmembrane</keyword>
<keyword evidence="1" id="KW-1133">Transmembrane helix</keyword>
<feature type="transmembrane region" description="Helical" evidence="1">
    <location>
        <begin position="12"/>
        <end position="35"/>
    </location>
</feature>
<dbReference type="Proteomes" id="UP000244201">
    <property type="component" value="Chromosome"/>
</dbReference>
<keyword evidence="1" id="KW-0472">Membrane</keyword>
<feature type="transmembrane region" description="Helical" evidence="1">
    <location>
        <begin position="47"/>
        <end position="71"/>
    </location>
</feature>
<proteinExistence type="predicted"/>
<keyword evidence="3" id="KW-1185">Reference proteome</keyword>
<accession>A0A2R4T975</accession>
<evidence type="ECO:0000256" key="1">
    <source>
        <dbReference type="SAM" id="Phobius"/>
    </source>
</evidence>
<sequence length="103" mass="10498">MTQETLDLARLQFALTADGHFLCVALTLGLATVVATGTPGSAASGPVAVLTTFALMALFAMHGLAFAVVRLTGAPFERARLPVGRTGPWQAARRGCGTPSGTA</sequence>
<reference evidence="2 3" key="1">
    <citation type="submission" date="2018-01" db="EMBL/GenBank/DDBJ databases">
        <title>Complete genome sequence of Streptomyces lunaelactis MM109T, a Ferroverdin A producer isolated from cave moonmilk deposits.</title>
        <authorList>
            <person name="Naome A."/>
            <person name="Martinet L."/>
            <person name="Maciejewska M."/>
            <person name="Anderssen S."/>
            <person name="Adam D."/>
            <person name="Tenconi E."/>
            <person name="Deflandre B."/>
            <person name="Arguelles-Arias A."/>
            <person name="Calusinska M."/>
            <person name="Copieters W."/>
            <person name="Karim L."/>
            <person name="Hanikenne M."/>
            <person name="Baurain D."/>
            <person name="van Wezel G."/>
            <person name="Smargiasso N."/>
            <person name="de Pauw E."/>
            <person name="Delfosse P."/>
            <person name="Rigali S."/>
        </authorList>
    </citation>
    <scope>NUCLEOTIDE SEQUENCE [LARGE SCALE GENOMIC DNA]</scope>
    <source>
        <strain evidence="2 3">MM109</strain>
    </source>
</reference>
<evidence type="ECO:0000313" key="2">
    <source>
        <dbReference type="EMBL" id="AVZ75676.1"/>
    </source>
</evidence>
<dbReference type="KEGG" id="slk:SLUN_29200"/>